<accession>A0ABZ0UNI8</accession>
<organism evidence="3 4">
    <name type="scientific">Candidatus Bandiella euplotis</name>
    <dbReference type="NCBI Taxonomy" id="1664265"/>
    <lineage>
        <taxon>Bacteria</taxon>
        <taxon>Pseudomonadati</taxon>
        <taxon>Pseudomonadota</taxon>
        <taxon>Alphaproteobacteria</taxon>
        <taxon>Rickettsiales</taxon>
        <taxon>Candidatus Midichloriaceae</taxon>
        <taxon>Candidatus Bandiella</taxon>
    </lineage>
</organism>
<dbReference type="PANTHER" id="PTHR43575">
    <property type="entry name" value="PROTEIN ABCI7, CHLOROPLASTIC"/>
    <property type="match status" value="1"/>
</dbReference>
<sequence length="417" mass="48289">MEQIGYLNKFRQLAIDVLATIKKPTKRNEDWRYSNLKLLDIVLKEKSMVQPLAIPPFDDAFYLIVFVDGKLQEEWSNLPKKGVELSNVEEELKKLRFEDGFDSKYQVLQNYSKMECEFVINLTLTLEKPLKIWHLYKTHHTSNTFVKIGDGVDITIYEEFVRGEDFTNNVNQVTKIELGKEAGCKHFKKHDLINNSNFIYTSEVICNKNARYNNYVAHHGHSSYRQETECSLQGDGAMANFHGIIIGNNKENYDIIIKVKHKSSHTKSFQHYNQIFNDQSSGAFYTKVEILEQLSNVEAHQLNKNLLLNDEARVFFRPELDICSDDVVCSHGATVGNIDENALYYLMSRGIDIDIAKQLLLQGFLSSVFENQNLSEEEYEAFLLEISKKARNTSDEHEECTRVRDKTQTPKHDDTNF</sequence>
<evidence type="ECO:0000259" key="2">
    <source>
        <dbReference type="Pfam" id="PF01458"/>
    </source>
</evidence>
<dbReference type="SUPFAM" id="SSF101960">
    <property type="entry name" value="Stabilizer of iron transporter SufD"/>
    <property type="match status" value="1"/>
</dbReference>
<name>A0ABZ0UNI8_9RICK</name>
<protein>
    <submittedName>
        <fullName evidence="3">FeS cluster assembly protein SufD</fullName>
    </submittedName>
</protein>
<gene>
    <name evidence="3" type="ORF">Bandiella_00377</name>
</gene>
<evidence type="ECO:0000313" key="4">
    <source>
        <dbReference type="Proteomes" id="UP001327219"/>
    </source>
</evidence>
<dbReference type="InterPro" id="IPR037284">
    <property type="entry name" value="SUF_FeS_clus_asmbl_SufBD_sf"/>
</dbReference>
<proteinExistence type="predicted"/>
<evidence type="ECO:0000256" key="1">
    <source>
        <dbReference type="SAM" id="MobiDB-lite"/>
    </source>
</evidence>
<dbReference type="InterPro" id="IPR055346">
    <property type="entry name" value="Fe-S_cluster_assembly_SufBD"/>
</dbReference>
<reference evidence="3 4" key="1">
    <citation type="submission" date="2022-11" db="EMBL/GenBank/DDBJ databases">
        <title>Host association and intracellularity evolved multiple times independently in the Rickettsiales.</title>
        <authorList>
            <person name="Castelli M."/>
            <person name="Nardi T."/>
            <person name="Gammuto L."/>
            <person name="Bellinzona G."/>
            <person name="Sabaneyeva E."/>
            <person name="Potekhin A."/>
            <person name="Serra V."/>
            <person name="Petroni G."/>
            <person name="Sassera D."/>
        </authorList>
    </citation>
    <scope>NUCLEOTIDE SEQUENCE [LARGE SCALE GENOMIC DNA]</scope>
    <source>
        <strain evidence="3 4">NDG2</strain>
    </source>
</reference>
<evidence type="ECO:0000313" key="3">
    <source>
        <dbReference type="EMBL" id="WPX96268.1"/>
    </source>
</evidence>
<dbReference type="Pfam" id="PF01458">
    <property type="entry name" value="SUFBD_core"/>
    <property type="match status" value="1"/>
</dbReference>
<dbReference type="Proteomes" id="UP001327219">
    <property type="component" value="Chromosome"/>
</dbReference>
<keyword evidence="4" id="KW-1185">Reference proteome</keyword>
<dbReference type="InterPro" id="IPR000825">
    <property type="entry name" value="SUF_FeS_clus_asmbl_SufBD_core"/>
</dbReference>
<feature type="region of interest" description="Disordered" evidence="1">
    <location>
        <begin position="395"/>
        <end position="417"/>
    </location>
</feature>
<feature type="domain" description="SUF system FeS cluster assembly SufBD core" evidence="2">
    <location>
        <begin position="141"/>
        <end position="364"/>
    </location>
</feature>
<dbReference type="PANTHER" id="PTHR43575:SF1">
    <property type="entry name" value="PROTEIN ABCI7, CHLOROPLASTIC"/>
    <property type="match status" value="1"/>
</dbReference>
<dbReference type="EMBL" id="CP110820">
    <property type="protein sequence ID" value="WPX96268.1"/>
    <property type="molecule type" value="Genomic_DNA"/>
</dbReference>